<comment type="caution">
    <text evidence="1">The sequence shown here is derived from an EMBL/GenBank/DDBJ whole genome shotgun (WGS) entry which is preliminary data.</text>
</comment>
<dbReference type="EMBL" id="CM047747">
    <property type="protein sequence ID" value="KAJ0017114.1"/>
    <property type="molecule type" value="Genomic_DNA"/>
</dbReference>
<name>A0ACC0XHP6_9ROSI</name>
<proteinExistence type="predicted"/>
<protein>
    <submittedName>
        <fullName evidence="1">Uncharacterized protein</fullName>
    </submittedName>
</protein>
<organism evidence="1 2">
    <name type="scientific">Pistacia integerrima</name>
    <dbReference type="NCBI Taxonomy" id="434235"/>
    <lineage>
        <taxon>Eukaryota</taxon>
        <taxon>Viridiplantae</taxon>
        <taxon>Streptophyta</taxon>
        <taxon>Embryophyta</taxon>
        <taxon>Tracheophyta</taxon>
        <taxon>Spermatophyta</taxon>
        <taxon>Magnoliopsida</taxon>
        <taxon>eudicotyledons</taxon>
        <taxon>Gunneridae</taxon>
        <taxon>Pentapetalae</taxon>
        <taxon>rosids</taxon>
        <taxon>malvids</taxon>
        <taxon>Sapindales</taxon>
        <taxon>Anacardiaceae</taxon>
        <taxon>Pistacia</taxon>
    </lineage>
</organism>
<sequence>MLKQGGMSISEYFLRVKSICAEISEIDAEDKISKTRLRWYLVSGLRKEYWPFVTSIQEWSQQPSVEELENLLSNQEALAKQMGIFFRI</sequence>
<keyword evidence="2" id="KW-1185">Reference proteome</keyword>
<evidence type="ECO:0000313" key="1">
    <source>
        <dbReference type="EMBL" id="KAJ0017114.1"/>
    </source>
</evidence>
<accession>A0ACC0XHP6</accession>
<evidence type="ECO:0000313" key="2">
    <source>
        <dbReference type="Proteomes" id="UP001163603"/>
    </source>
</evidence>
<gene>
    <name evidence="1" type="ORF">Pint_11129</name>
</gene>
<reference evidence="2" key="1">
    <citation type="journal article" date="2023" name="G3 (Bethesda)">
        <title>Genome assembly and association tests identify interacting loci associated with vigor, precocity, and sex in interspecific pistachio rootstocks.</title>
        <authorList>
            <person name="Palmer W."/>
            <person name="Jacygrad E."/>
            <person name="Sagayaradj S."/>
            <person name="Cavanaugh K."/>
            <person name="Han R."/>
            <person name="Bertier L."/>
            <person name="Beede B."/>
            <person name="Kafkas S."/>
            <person name="Golino D."/>
            <person name="Preece J."/>
            <person name="Michelmore R."/>
        </authorList>
    </citation>
    <scope>NUCLEOTIDE SEQUENCE [LARGE SCALE GENOMIC DNA]</scope>
</reference>
<dbReference type="Proteomes" id="UP001163603">
    <property type="component" value="Chromosome 12"/>
</dbReference>